<name>A0AA38MDG2_9CUCU</name>
<dbReference type="EMBL" id="JALNTZ010000005">
    <property type="protein sequence ID" value="KAJ3651966.1"/>
    <property type="molecule type" value="Genomic_DNA"/>
</dbReference>
<keyword evidence="2" id="KW-1185">Reference proteome</keyword>
<sequence>MAYSLGHKIFLVQSYYRNGVKVEGDRTYSLQVCMEEFPNIIIDHMQFTLPYVITLPLDLLPSFTPGAAVPKKRILENIAHAEEIIEGTPKNVNSSIISAN</sequence>
<proteinExistence type="predicted"/>
<dbReference type="AlphaFoldDB" id="A0AA38MDG2"/>
<accession>A0AA38MDG2</accession>
<protein>
    <submittedName>
        <fullName evidence="1">Uncharacterized protein</fullName>
    </submittedName>
</protein>
<organism evidence="1 2">
    <name type="scientific">Zophobas morio</name>
    <dbReference type="NCBI Taxonomy" id="2755281"/>
    <lineage>
        <taxon>Eukaryota</taxon>
        <taxon>Metazoa</taxon>
        <taxon>Ecdysozoa</taxon>
        <taxon>Arthropoda</taxon>
        <taxon>Hexapoda</taxon>
        <taxon>Insecta</taxon>
        <taxon>Pterygota</taxon>
        <taxon>Neoptera</taxon>
        <taxon>Endopterygota</taxon>
        <taxon>Coleoptera</taxon>
        <taxon>Polyphaga</taxon>
        <taxon>Cucujiformia</taxon>
        <taxon>Tenebrionidae</taxon>
        <taxon>Zophobas</taxon>
    </lineage>
</organism>
<reference evidence="1" key="1">
    <citation type="journal article" date="2023" name="G3 (Bethesda)">
        <title>Whole genome assemblies of Zophobas morio and Tenebrio molitor.</title>
        <authorList>
            <person name="Kaur S."/>
            <person name="Stinson S.A."/>
            <person name="diCenzo G.C."/>
        </authorList>
    </citation>
    <scope>NUCLEOTIDE SEQUENCE</scope>
    <source>
        <strain evidence="1">QUZm001</strain>
    </source>
</reference>
<comment type="caution">
    <text evidence="1">The sequence shown here is derived from an EMBL/GenBank/DDBJ whole genome shotgun (WGS) entry which is preliminary data.</text>
</comment>
<gene>
    <name evidence="1" type="ORF">Zmor_017970</name>
</gene>
<evidence type="ECO:0000313" key="1">
    <source>
        <dbReference type="EMBL" id="KAJ3651966.1"/>
    </source>
</evidence>
<dbReference type="Proteomes" id="UP001168821">
    <property type="component" value="Unassembled WGS sequence"/>
</dbReference>
<evidence type="ECO:0000313" key="2">
    <source>
        <dbReference type="Proteomes" id="UP001168821"/>
    </source>
</evidence>